<reference evidence="1" key="1">
    <citation type="submission" date="2024-07" db="EMBL/GenBank/DDBJ databases">
        <authorList>
            <person name="Li X.-J."/>
            <person name="Wang X."/>
        </authorList>
    </citation>
    <scope>NUCLEOTIDE SEQUENCE</scope>
    <source>
        <strain evidence="1">HSP-334</strain>
    </source>
</reference>
<accession>A0AB39VF10</accession>
<name>A0AB39VF10_9FUSO</name>
<proteinExistence type="predicted"/>
<sequence length="130" mass="15599">MSNIENKTLCLNIANLEEFKQKIKNKFCINEFDVLDENIIKMQIKNLAFGVYFLKNKKRNGELVVIKTDKMIDCGEFEIFSEKKNFYSDLYFLIFHSTEKEKYEHFEILLQKISDDILRKILKKLKTKNM</sequence>
<gene>
    <name evidence="1" type="ORF">AB8B22_07585</name>
</gene>
<organism evidence="1">
    <name type="scientific">Leptotrichia rugosa</name>
    <dbReference type="NCBI Taxonomy" id="3239302"/>
    <lineage>
        <taxon>Bacteria</taxon>
        <taxon>Fusobacteriati</taxon>
        <taxon>Fusobacteriota</taxon>
        <taxon>Fusobacteriia</taxon>
        <taxon>Fusobacteriales</taxon>
        <taxon>Leptotrichiaceae</taxon>
        <taxon>Leptotrichia</taxon>
    </lineage>
</organism>
<protein>
    <submittedName>
        <fullName evidence="1">Uncharacterized protein</fullName>
    </submittedName>
</protein>
<dbReference type="KEGG" id="lrug:AB8B22_07585"/>
<evidence type="ECO:0000313" key="1">
    <source>
        <dbReference type="EMBL" id="XDU66278.1"/>
    </source>
</evidence>
<dbReference type="AlphaFoldDB" id="A0AB39VF10"/>
<dbReference type="EMBL" id="CP165644">
    <property type="protein sequence ID" value="XDU66278.1"/>
    <property type="molecule type" value="Genomic_DNA"/>
</dbReference>
<dbReference type="RefSeq" id="WP_369710655.1">
    <property type="nucleotide sequence ID" value="NZ_CP165644.1"/>
</dbReference>